<dbReference type="OrthoDB" id="408152at2759"/>
<organism evidence="1 2">
    <name type="scientific">Circinella minor</name>
    <dbReference type="NCBI Taxonomy" id="1195481"/>
    <lineage>
        <taxon>Eukaryota</taxon>
        <taxon>Fungi</taxon>
        <taxon>Fungi incertae sedis</taxon>
        <taxon>Mucoromycota</taxon>
        <taxon>Mucoromycotina</taxon>
        <taxon>Mucoromycetes</taxon>
        <taxon>Mucorales</taxon>
        <taxon>Lichtheimiaceae</taxon>
        <taxon>Circinella</taxon>
    </lineage>
</organism>
<comment type="caution">
    <text evidence="1">The sequence shown here is derived from an EMBL/GenBank/DDBJ whole genome shotgun (WGS) entry which is preliminary data.</text>
</comment>
<evidence type="ECO:0000313" key="2">
    <source>
        <dbReference type="Proteomes" id="UP000646827"/>
    </source>
</evidence>
<dbReference type="PANTHER" id="PTHR36978:SF4">
    <property type="entry name" value="P-LOOP CONTAINING NUCLEOSIDE TRIPHOSPHATE HYDROLASE PROTEIN"/>
    <property type="match status" value="1"/>
</dbReference>
<dbReference type="PANTHER" id="PTHR36978">
    <property type="entry name" value="P-LOOP CONTAINING NUCLEOTIDE TRIPHOSPHATE HYDROLASE"/>
    <property type="match status" value="1"/>
</dbReference>
<dbReference type="SUPFAM" id="SSF52540">
    <property type="entry name" value="P-loop containing nucleoside triphosphate hydrolases"/>
    <property type="match status" value="1"/>
</dbReference>
<dbReference type="InterPro" id="IPR040632">
    <property type="entry name" value="Sulfotransfer_4"/>
</dbReference>
<dbReference type="InterPro" id="IPR027417">
    <property type="entry name" value="P-loop_NTPase"/>
</dbReference>
<evidence type="ECO:0000313" key="1">
    <source>
        <dbReference type="EMBL" id="KAG2223921.1"/>
    </source>
</evidence>
<keyword evidence="2" id="KW-1185">Reference proteome</keyword>
<dbReference type="AlphaFoldDB" id="A0A8H7S969"/>
<name>A0A8H7S969_9FUNG</name>
<evidence type="ECO:0008006" key="3">
    <source>
        <dbReference type="Google" id="ProtNLM"/>
    </source>
</evidence>
<gene>
    <name evidence="1" type="ORF">INT45_009373</name>
</gene>
<dbReference type="Proteomes" id="UP000646827">
    <property type="component" value="Unassembled WGS sequence"/>
</dbReference>
<dbReference type="Gene3D" id="3.40.50.300">
    <property type="entry name" value="P-loop containing nucleotide triphosphate hydrolases"/>
    <property type="match status" value="1"/>
</dbReference>
<sequence length="301" mass="35383">MPLEVIGAGCSRTGTYSLHTALEILGYRTHHGFSLVIDPEQDPDVWRNSLKQQNQHQLATTNSQYESNEKKELVEVDWEKAYGGYQAAVDWPTYSFYKQLADYYPESKVILTVRPPDSWFTSVEQTILPLARWRFIRRWVPRHMWLMQDLWCRTFINGAVTDPEDESPLFDRDNMIHCYNEHIKQVKEIISKERLLIMTMDDGWEPLCKFLGKPIPIDRPFPVTNSRLAFTNFFWDPMRECYHDSIVIRIAARIMTFRDVFKTGNKKLSDNGTAKYIITPTRTAAVIYIISTMLIHHFNFF</sequence>
<proteinExistence type="predicted"/>
<reference evidence="1 2" key="1">
    <citation type="submission" date="2020-12" db="EMBL/GenBank/DDBJ databases">
        <title>Metabolic potential, ecology and presence of endohyphal bacteria is reflected in genomic diversity of Mucoromycotina.</title>
        <authorList>
            <person name="Muszewska A."/>
            <person name="Okrasinska A."/>
            <person name="Steczkiewicz K."/>
            <person name="Drgas O."/>
            <person name="Orlowska M."/>
            <person name="Perlinska-Lenart U."/>
            <person name="Aleksandrzak-Piekarczyk T."/>
            <person name="Szatraj K."/>
            <person name="Zielenkiewicz U."/>
            <person name="Pilsyk S."/>
            <person name="Malc E."/>
            <person name="Mieczkowski P."/>
            <person name="Kruszewska J.S."/>
            <person name="Biernat P."/>
            <person name="Pawlowska J."/>
        </authorList>
    </citation>
    <scope>NUCLEOTIDE SEQUENCE [LARGE SCALE GENOMIC DNA]</scope>
    <source>
        <strain evidence="1 2">CBS 142.35</strain>
    </source>
</reference>
<dbReference type="EMBL" id="JAEPRB010000052">
    <property type="protein sequence ID" value="KAG2223921.1"/>
    <property type="molecule type" value="Genomic_DNA"/>
</dbReference>
<dbReference type="Pfam" id="PF17784">
    <property type="entry name" value="Sulfotransfer_4"/>
    <property type="match status" value="1"/>
</dbReference>
<accession>A0A8H7S969</accession>
<protein>
    <recommendedName>
        <fullName evidence="3">P-loop containing nucleoside triphosphate hydrolase protein</fullName>
    </recommendedName>
</protein>